<dbReference type="RefSeq" id="WP_306703331.1">
    <property type="nucleotide sequence ID" value="NZ_JAUJFI010000002.1"/>
</dbReference>
<accession>A0ABU0WB67</accession>
<gene>
    <name evidence="2" type="ORF">QSG27_01325</name>
</gene>
<organism evidence="2 3">
    <name type="scientific">Azospirillum isscasi</name>
    <dbReference type="NCBI Taxonomy" id="3053926"/>
    <lineage>
        <taxon>Bacteria</taxon>
        <taxon>Pseudomonadati</taxon>
        <taxon>Pseudomonadota</taxon>
        <taxon>Alphaproteobacteria</taxon>
        <taxon>Rhodospirillales</taxon>
        <taxon>Azospirillaceae</taxon>
        <taxon>Azospirillum</taxon>
    </lineage>
</organism>
<reference evidence="2 3" key="1">
    <citation type="submission" date="2023-06" db="EMBL/GenBank/DDBJ databases">
        <title>Azospirillum isscasensis sp.nov, a bacterium isolated from rhizosphere soil of rice.</title>
        <authorList>
            <person name="Wang H."/>
        </authorList>
    </citation>
    <scope>NUCLEOTIDE SEQUENCE [LARGE SCALE GENOMIC DNA]</scope>
    <source>
        <strain evidence="2 3">C340-1</strain>
    </source>
</reference>
<evidence type="ECO:0000313" key="3">
    <source>
        <dbReference type="Proteomes" id="UP001227317"/>
    </source>
</evidence>
<dbReference type="Pfam" id="PF09834">
    <property type="entry name" value="DUF2061"/>
    <property type="match status" value="1"/>
</dbReference>
<evidence type="ECO:0000259" key="1">
    <source>
        <dbReference type="Pfam" id="PF09834"/>
    </source>
</evidence>
<dbReference type="InterPro" id="IPR018638">
    <property type="entry name" value="DUF2061_membrane"/>
</dbReference>
<keyword evidence="3" id="KW-1185">Reference proteome</keyword>
<sequence>MTKTFSFACIHFTVAFTVGYLMTGSIAVGGALALVEPLCNTVAYYLHERAWAAHERRKAEAGQDDQVGATAIPA</sequence>
<name>A0ABU0WB67_9PROT</name>
<dbReference type="Proteomes" id="UP001227317">
    <property type="component" value="Unassembled WGS sequence"/>
</dbReference>
<evidence type="ECO:0000313" key="2">
    <source>
        <dbReference type="EMBL" id="MDQ2101333.1"/>
    </source>
</evidence>
<proteinExistence type="predicted"/>
<protein>
    <submittedName>
        <fullName evidence="2">DUF2061 domain-containing protein</fullName>
    </submittedName>
</protein>
<comment type="caution">
    <text evidence="2">The sequence shown here is derived from an EMBL/GenBank/DDBJ whole genome shotgun (WGS) entry which is preliminary data.</text>
</comment>
<dbReference type="EMBL" id="JAUJFI010000002">
    <property type="protein sequence ID" value="MDQ2101333.1"/>
    <property type="molecule type" value="Genomic_DNA"/>
</dbReference>
<feature type="domain" description="DUF2061" evidence="1">
    <location>
        <begin position="1"/>
        <end position="52"/>
    </location>
</feature>